<dbReference type="InterPro" id="IPR043133">
    <property type="entry name" value="GTP-CH-I_C/QueF"/>
</dbReference>
<dbReference type="InterPro" id="IPR006156">
    <property type="entry name" value="Dihydroneopterin_aldolase"/>
</dbReference>
<evidence type="ECO:0000256" key="2">
    <source>
        <dbReference type="ARBA" id="ARBA00023235"/>
    </source>
</evidence>
<organism evidence="8 9">
    <name type="scientific">Gallibacterium anatis 4895</name>
    <dbReference type="NCBI Taxonomy" id="1396510"/>
    <lineage>
        <taxon>Bacteria</taxon>
        <taxon>Pseudomonadati</taxon>
        <taxon>Pseudomonadota</taxon>
        <taxon>Gammaproteobacteria</taxon>
        <taxon>Pasteurellales</taxon>
        <taxon>Pasteurellaceae</taxon>
        <taxon>Gallibacterium</taxon>
    </lineage>
</organism>
<comment type="similarity">
    <text evidence="1">Belongs to the DHNA family.</text>
</comment>
<evidence type="ECO:0000259" key="7">
    <source>
        <dbReference type="SMART" id="SM00905"/>
    </source>
</evidence>
<evidence type="ECO:0000256" key="5">
    <source>
        <dbReference type="ARBA" id="ARBA00044197"/>
    </source>
</evidence>
<dbReference type="InterPro" id="IPR006157">
    <property type="entry name" value="FolB_dom"/>
</dbReference>
<dbReference type="NCBIfam" id="NF008418">
    <property type="entry name" value="PRK11245.1"/>
    <property type="match status" value="1"/>
</dbReference>
<gene>
    <name evidence="8" type="ORF">IO48_10205</name>
</gene>
<evidence type="ECO:0000256" key="3">
    <source>
        <dbReference type="ARBA" id="ARBA00043806"/>
    </source>
</evidence>
<dbReference type="AlphaFoldDB" id="A0A0A2ZS75"/>
<dbReference type="Gene3D" id="3.30.1130.10">
    <property type="match status" value="1"/>
</dbReference>
<evidence type="ECO:0000313" key="8">
    <source>
        <dbReference type="EMBL" id="KGQ59933.1"/>
    </source>
</evidence>
<dbReference type="GO" id="GO:0008719">
    <property type="term" value="F:dihydroneopterin triphosphate 2'-epimerase activity"/>
    <property type="evidence" value="ECO:0007669"/>
    <property type="project" value="UniProtKB-EC"/>
</dbReference>
<comment type="caution">
    <text evidence="8">The sequence shown here is derived from an EMBL/GenBank/DDBJ whole genome shotgun (WGS) entry which is preliminary data.</text>
</comment>
<dbReference type="GO" id="GO:0005829">
    <property type="term" value="C:cytosol"/>
    <property type="evidence" value="ECO:0007669"/>
    <property type="project" value="TreeGrafter"/>
</dbReference>
<reference evidence="8 9" key="1">
    <citation type="submission" date="2014-07" db="EMBL/GenBank/DDBJ databases">
        <title>Chaperone-usher fimbriae in a diverse selection of Gallibacterium genomes.</title>
        <authorList>
            <person name="Kudirkiene E."/>
            <person name="Bager R.J."/>
            <person name="Johnson T.J."/>
            <person name="Bojesen A.M."/>
        </authorList>
    </citation>
    <scope>NUCLEOTIDE SEQUENCE [LARGE SCALE GENOMIC DNA]</scope>
    <source>
        <strain evidence="8 9">4895</strain>
    </source>
</reference>
<keyword evidence="2" id="KW-0413">Isomerase</keyword>
<dbReference type="SUPFAM" id="SSF55620">
    <property type="entry name" value="Tetrahydrobiopterin biosynthesis enzymes-like"/>
    <property type="match status" value="1"/>
</dbReference>
<dbReference type="EC" id="5.1.99.7" evidence="4"/>
<sequence length="123" mass="14320">MPIINSAVITIRDLRLRTFIGIKEEEINNKQDVVLQIQLGYNCEKASLSDNVEDALNYRTITKKVIHYVETHKFSLLERMVREVLEIIAEPEAVEWAEVEIAKPFALRYADSVSLRLRYERNA</sequence>
<accession>A0A0A2ZS75</accession>
<protein>
    <recommendedName>
        <fullName evidence="5">Dihydroneopterin triphosphate 2'-epimerase</fullName>
        <ecNumber evidence="4">5.1.99.7</ecNumber>
    </recommendedName>
    <alternativeName>
        <fullName evidence="6">D-erythro-7,8-dihydroneopterin triphosphate epimerase</fullName>
    </alternativeName>
</protein>
<dbReference type="GO" id="GO:0004150">
    <property type="term" value="F:dihydroneopterin aldolase activity"/>
    <property type="evidence" value="ECO:0007669"/>
    <property type="project" value="InterPro"/>
</dbReference>
<dbReference type="SMART" id="SM00905">
    <property type="entry name" value="FolB"/>
    <property type="match status" value="1"/>
</dbReference>
<dbReference type="EMBL" id="JPJQ01000051">
    <property type="protein sequence ID" value="KGQ59933.1"/>
    <property type="molecule type" value="Genomic_DNA"/>
</dbReference>
<dbReference type="NCBIfam" id="TIGR00526">
    <property type="entry name" value="folB_dom"/>
    <property type="match status" value="1"/>
</dbReference>
<proteinExistence type="inferred from homology"/>
<dbReference type="GO" id="GO:0006760">
    <property type="term" value="P:folic acid-containing compound metabolic process"/>
    <property type="evidence" value="ECO:0007669"/>
    <property type="project" value="InterPro"/>
</dbReference>
<dbReference type="Proteomes" id="UP000030554">
    <property type="component" value="Unassembled WGS sequence"/>
</dbReference>
<comment type="catalytic activity">
    <reaction evidence="3">
        <text>7,8-dihydroneopterin 3'-triphosphate = 7,8-dihydromonapterin 3'-triphosphate</text>
        <dbReference type="Rhea" id="RHEA:28346"/>
        <dbReference type="ChEBI" id="CHEBI:58462"/>
        <dbReference type="ChEBI" id="CHEBI:61186"/>
        <dbReference type="EC" id="5.1.99.7"/>
    </reaction>
</comment>
<evidence type="ECO:0000256" key="6">
    <source>
        <dbReference type="ARBA" id="ARBA00044306"/>
    </source>
</evidence>
<dbReference type="PANTHER" id="PTHR42844">
    <property type="entry name" value="DIHYDRONEOPTERIN ALDOLASE 1-RELATED"/>
    <property type="match status" value="1"/>
</dbReference>
<evidence type="ECO:0000256" key="4">
    <source>
        <dbReference type="ARBA" id="ARBA00044039"/>
    </source>
</evidence>
<dbReference type="Pfam" id="PF02152">
    <property type="entry name" value="FolB"/>
    <property type="match status" value="1"/>
</dbReference>
<dbReference type="PANTHER" id="PTHR42844:SF10">
    <property type="entry name" value="DIHYDRONEOPTERIN TRIPHOSPHATE 2'-EPIMERASE"/>
    <property type="match status" value="1"/>
</dbReference>
<name>A0A0A2ZS75_9PAST</name>
<evidence type="ECO:0000256" key="1">
    <source>
        <dbReference type="ARBA" id="ARBA00005708"/>
    </source>
</evidence>
<evidence type="ECO:0000313" key="9">
    <source>
        <dbReference type="Proteomes" id="UP000030554"/>
    </source>
</evidence>
<dbReference type="RefSeq" id="WP_013744884.1">
    <property type="nucleotide sequence ID" value="NZ_JPJQ01000051.1"/>
</dbReference>
<feature type="domain" description="Dihydroneopterin aldolase/epimerase" evidence="7">
    <location>
        <begin position="9"/>
        <end position="119"/>
    </location>
</feature>